<dbReference type="Pfam" id="PF06635">
    <property type="entry name" value="T3SS_SCTL"/>
    <property type="match status" value="1"/>
</dbReference>
<gene>
    <name evidence="7" type="ORF">SAMN05444141_10457</name>
</gene>
<comment type="similarity">
    <text evidence="5">Belongs to the SctL stator family.</text>
</comment>
<comment type="subcellular location">
    <subcellularLocation>
        <location evidence="1">Cytoplasm</location>
    </subcellularLocation>
</comment>
<name>A0A1I7BL05_9HYPH</name>
<organism evidence="7 8">
    <name type="scientific">Pseudovibrio denitrificans</name>
    <dbReference type="NCBI Taxonomy" id="258256"/>
    <lineage>
        <taxon>Bacteria</taxon>
        <taxon>Pseudomonadati</taxon>
        <taxon>Pseudomonadota</taxon>
        <taxon>Alphaproteobacteria</taxon>
        <taxon>Hyphomicrobiales</taxon>
        <taxon>Stappiaceae</taxon>
        <taxon>Pseudovibrio</taxon>
    </lineage>
</organism>
<dbReference type="InterPro" id="IPR012842">
    <property type="entry name" value="T3SS_SctL/SctL2"/>
</dbReference>
<keyword evidence="3" id="KW-0963">Cytoplasm</keyword>
<evidence type="ECO:0000313" key="8">
    <source>
        <dbReference type="Proteomes" id="UP000183371"/>
    </source>
</evidence>
<dbReference type="PANTHER" id="PTHR34982">
    <property type="entry name" value="YOP PROTEINS TRANSLOCATION PROTEIN L"/>
    <property type="match status" value="1"/>
</dbReference>
<proteinExistence type="inferred from homology"/>
<dbReference type="AlphaFoldDB" id="A0A1I7BL05"/>
<evidence type="ECO:0000256" key="1">
    <source>
        <dbReference type="ARBA" id="ARBA00004496"/>
    </source>
</evidence>
<sequence>MASIYRLKELGAQLTPGTHIIKEAEFASVETADQIIATAQRRAEEILQDATRVYEEQKKQGYEDGVRKAQSEACERIIAEQALLDTRLREVEHDVVTVTITLLRRLLDEFDDAERVRLMARSMLKSLRAEKRVRLHVAPEMYVKATAMTRAITDGFKQIEFLEIVEDGELQGAHIVLDAPVGRVDGNLQVRLEEIEEILRRTSSGQASTNKLAEG</sequence>
<evidence type="ECO:0000256" key="6">
    <source>
        <dbReference type="ARBA" id="ARBA00040494"/>
    </source>
</evidence>
<evidence type="ECO:0000256" key="2">
    <source>
        <dbReference type="ARBA" id="ARBA00022448"/>
    </source>
</evidence>
<reference evidence="8" key="1">
    <citation type="submission" date="2016-10" db="EMBL/GenBank/DDBJ databases">
        <authorList>
            <person name="Varghese N."/>
            <person name="Submissions S."/>
        </authorList>
    </citation>
    <scope>NUCLEOTIDE SEQUENCE [LARGE SCALE GENOMIC DNA]</scope>
    <source>
        <strain evidence="8">DSM 17465</strain>
    </source>
</reference>
<keyword evidence="8" id="KW-1185">Reference proteome</keyword>
<dbReference type="InterPro" id="IPR051472">
    <property type="entry name" value="T3SS_Stator/FliH"/>
</dbReference>
<dbReference type="RefSeq" id="WP_054783333.1">
    <property type="nucleotide sequence ID" value="NZ_FPBD01000004.1"/>
</dbReference>
<evidence type="ECO:0000313" key="7">
    <source>
        <dbReference type="EMBL" id="SFT87837.1"/>
    </source>
</evidence>
<keyword evidence="2" id="KW-0813">Transport</keyword>
<dbReference type="InterPro" id="IPR010586">
    <property type="entry name" value="T3SS_stator_protein"/>
</dbReference>
<protein>
    <recommendedName>
        <fullName evidence="6">Type 3 secretion system stator protein</fullName>
    </recommendedName>
</protein>
<keyword evidence="4" id="KW-0653">Protein transport</keyword>
<accession>A0A1I7BL05</accession>
<dbReference type="PANTHER" id="PTHR34982:SF4">
    <property type="entry name" value="TYPE 3 SECRETION SYSTEM STATOR PROTEIN"/>
    <property type="match status" value="1"/>
</dbReference>
<evidence type="ECO:0000256" key="5">
    <source>
        <dbReference type="ARBA" id="ARBA00024335"/>
    </source>
</evidence>
<dbReference type="Proteomes" id="UP000183371">
    <property type="component" value="Unassembled WGS sequence"/>
</dbReference>
<evidence type="ECO:0000256" key="4">
    <source>
        <dbReference type="ARBA" id="ARBA00022927"/>
    </source>
</evidence>
<evidence type="ECO:0000256" key="3">
    <source>
        <dbReference type="ARBA" id="ARBA00022490"/>
    </source>
</evidence>
<dbReference type="NCBIfam" id="TIGR02499">
    <property type="entry name" value="HrpE_YscL_not"/>
    <property type="match status" value="1"/>
</dbReference>
<dbReference type="GO" id="GO:0005829">
    <property type="term" value="C:cytosol"/>
    <property type="evidence" value="ECO:0007669"/>
    <property type="project" value="TreeGrafter"/>
</dbReference>
<dbReference type="EMBL" id="FPBD01000004">
    <property type="protein sequence ID" value="SFT87837.1"/>
    <property type="molecule type" value="Genomic_DNA"/>
</dbReference>
<dbReference type="GO" id="GO:0030254">
    <property type="term" value="P:protein secretion by the type III secretion system"/>
    <property type="evidence" value="ECO:0007669"/>
    <property type="project" value="InterPro"/>
</dbReference>